<keyword evidence="5" id="KW-1185">Reference proteome</keyword>
<comment type="caution">
    <text evidence="4">The sequence shown here is derived from an EMBL/GenBank/DDBJ whole genome shotgun (WGS) entry which is preliminary data.</text>
</comment>
<dbReference type="GO" id="GO:0016780">
    <property type="term" value="F:phosphotransferase activity, for other substituted phosphate groups"/>
    <property type="evidence" value="ECO:0007669"/>
    <property type="project" value="InterPro"/>
</dbReference>
<evidence type="ECO:0000256" key="1">
    <source>
        <dbReference type="ARBA" id="ARBA00022679"/>
    </source>
</evidence>
<dbReference type="Proteomes" id="UP000248795">
    <property type="component" value="Unassembled WGS sequence"/>
</dbReference>
<feature type="transmembrane region" description="Helical" evidence="3">
    <location>
        <begin position="122"/>
        <end position="141"/>
    </location>
</feature>
<keyword evidence="3" id="KW-0472">Membrane</keyword>
<evidence type="ECO:0000313" key="4">
    <source>
        <dbReference type="EMBL" id="PZF75513.1"/>
    </source>
</evidence>
<comment type="similarity">
    <text evidence="2">Belongs to the CDP-alcohol phosphatidyltransferase class-I family.</text>
</comment>
<dbReference type="GO" id="GO:0008654">
    <property type="term" value="P:phospholipid biosynthetic process"/>
    <property type="evidence" value="ECO:0007669"/>
    <property type="project" value="InterPro"/>
</dbReference>
<dbReference type="InterPro" id="IPR048254">
    <property type="entry name" value="CDP_ALCOHOL_P_TRANSF_CS"/>
</dbReference>
<keyword evidence="3" id="KW-0812">Transmembrane</keyword>
<protein>
    <recommendedName>
        <fullName evidence="6">CDP-alcohol phosphatidyltransferase family protein</fullName>
    </recommendedName>
</protein>
<evidence type="ECO:0000313" key="5">
    <source>
        <dbReference type="Proteomes" id="UP000248795"/>
    </source>
</evidence>
<evidence type="ECO:0000256" key="3">
    <source>
        <dbReference type="SAM" id="Phobius"/>
    </source>
</evidence>
<feature type="transmembrane region" description="Helical" evidence="3">
    <location>
        <begin position="43"/>
        <end position="70"/>
    </location>
</feature>
<reference evidence="5" key="1">
    <citation type="submission" date="2018-06" db="EMBL/GenBank/DDBJ databases">
        <title>Aestuariibacter litoralis strain KCTC 52945T.</title>
        <authorList>
            <person name="Li X."/>
            <person name="Salam N."/>
            <person name="Li J.-L."/>
            <person name="Chen Y.-M."/>
            <person name="Yang Z.-W."/>
            <person name="Zhang L.-Y."/>
            <person name="Han M.-X."/>
            <person name="Xiao M."/>
            <person name="Li W.-J."/>
        </authorList>
    </citation>
    <scope>NUCLEOTIDE SEQUENCE [LARGE SCALE GENOMIC DNA]</scope>
    <source>
        <strain evidence="5">KCTC 52945</strain>
    </source>
</reference>
<dbReference type="Pfam" id="PF01066">
    <property type="entry name" value="CDP-OH_P_transf"/>
    <property type="match status" value="1"/>
</dbReference>
<sequence>MAEELTSDWGSVVFYRYPAFVLTWAVAPLGVTPNQLTMAGALLVPLIALAAWLLPVGWAMAVITVLALAFNVLDCADGSLARATGRSSLLGRYLDFAVDVLYRNTAYAAYGLIADRIWPGAAIPWLTVGLCCGLLVTYARLNRVYAEKLFPPRQAASGPVRRSAFDRVFSILSGIDTLLPLVALIAWAAGLLWVAMIWFLFYTLGDALVELAGNLQRAREIDDTTPRA</sequence>
<keyword evidence="3" id="KW-1133">Transmembrane helix</keyword>
<evidence type="ECO:0008006" key="6">
    <source>
        <dbReference type="Google" id="ProtNLM"/>
    </source>
</evidence>
<dbReference type="EMBL" id="QKVK01000010">
    <property type="protein sequence ID" value="PZF75513.1"/>
    <property type="molecule type" value="Genomic_DNA"/>
</dbReference>
<dbReference type="InterPro" id="IPR000462">
    <property type="entry name" value="CDP-OH_P_trans"/>
</dbReference>
<feature type="transmembrane region" description="Helical" evidence="3">
    <location>
        <begin position="177"/>
        <end position="201"/>
    </location>
</feature>
<dbReference type="PROSITE" id="PS00379">
    <property type="entry name" value="CDP_ALCOHOL_P_TRANSF"/>
    <property type="match status" value="1"/>
</dbReference>
<evidence type="ECO:0000256" key="2">
    <source>
        <dbReference type="RuleBase" id="RU003750"/>
    </source>
</evidence>
<dbReference type="InterPro" id="IPR043130">
    <property type="entry name" value="CDP-OH_PTrfase_TM_dom"/>
</dbReference>
<keyword evidence="1 2" id="KW-0808">Transferase</keyword>
<gene>
    <name evidence="4" type="ORF">DK847_18410</name>
</gene>
<proteinExistence type="inferred from homology"/>
<name>A0A2W2C5U8_9HYPH</name>
<dbReference type="GO" id="GO:0016020">
    <property type="term" value="C:membrane"/>
    <property type="evidence" value="ECO:0007669"/>
    <property type="project" value="InterPro"/>
</dbReference>
<organism evidence="4 5">
    <name type="scientific">Aestuariivirga litoralis</name>
    <dbReference type="NCBI Taxonomy" id="2650924"/>
    <lineage>
        <taxon>Bacteria</taxon>
        <taxon>Pseudomonadati</taxon>
        <taxon>Pseudomonadota</taxon>
        <taxon>Alphaproteobacteria</taxon>
        <taxon>Hyphomicrobiales</taxon>
        <taxon>Aestuariivirgaceae</taxon>
        <taxon>Aestuariivirga</taxon>
    </lineage>
</organism>
<dbReference type="AlphaFoldDB" id="A0A2W2C5U8"/>
<dbReference type="Gene3D" id="1.20.120.1760">
    <property type="match status" value="1"/>
</dbReference>
<feature type="transmembrane region" description="Helical" evidence="3">
    <location>
        <begin position="12"/>
        <end position="31"/>
    </location>
</feature>
<accession>A0A2W2C5U8</accession>